<evidence type="ECO:0000313" key="2">
    <source>
        <dbReference type="EnsemblMetazoa" id="XP_022660735"/>
    </source>
</evidence>
<evidence type="ECO:0000256" key="1">
    <source>
        <dbReference type="SAM" id="MobiDB-lite"/>
    </source>
</evidence>
<proteinExistence type="predicted"/>
<feature type="compositionally biased region" description="Low complexity" evidence="1">
    <location>
        <begin position="682"/>
        <end position="696"/>
    </location>
</feature>
<feature type="region of interest" description="Disordered" evidence="1">
    <location>
        <begin position="107"/>
        <end position="140"/>
    </location>
</feature>
<dbReference type="GeneID" id="111250171"/>
<dbReference type="KEGG" id="vde:111250171"/>
<protein>
    <submittedName>
        <fullName evidence="2">Uncharacterized protein</fullName>
    </submittedName>
</protein>
<feature type="compositionally biased region" description="Basic residues" evidence="1">
    <location>
        <begin position="734"/>
        <end position="743"/>
    </location>
</feature>
<sequence length="743" mass="81715">MHESEDSCKITGGRHLGIRSLSSIDNDMITQQDLAFTGEELRAMQDTTADSTTLKDRVSVRENYPHQGNYRLVGLREGRSGFYWPGLSMYLPRCCLRGSCSVHDSASRRSASRVITRQPTDNPEIDFGGQARDSRNRGDLQSHRASAGVLLLTEESSCASDSGSQRRPRVVECYAKVTDPVDKFAIGGKFAPGNASPTGKTFVLKSNFESSPKEFLLLKSGGEVSPLVSKLTERRSATHFPLKKYTEISTANTILAVKGEEVEPGWTVLSAKDAELKTTIAPPSQNPAKAMTEKISAFFDGQKDKQTNTDLRLSNQKRIRKSESADIDEIFKPSSVDPSPTAMKKLLSVKLVHTDTKGRSSPVARCHQEEKDMLKNGGLSSKPDKYRASTACRTPKPEISKVTAQCVSLKAEKSGSLSTSRLSKVEASRSGQIESPTKVDVVGKVVDTTTDTELRVLAGHANGTPTVKMTDFAPIKTEVTKGMAKPFQKNDSQGKFIRVQALGTQTPRVEIPLKSDGVSPLATSTSKEPVRSTDIVSELLDFKRYHLCVRKQQALARSGDSTSLTEHLSKIQGVQQRAGNTTKGSKKGKLLTENRVTKKSGTNRGGRDEERTKKTKLQTMSITRKVERSASSGDREKDKSSKKVKTARTHFKKARSTRSKNRRTKSRFSKKTKSLNEEEISRSGSLSDDDSSSSNSAPNQPITVGKTSYGSSRNERVRVLNSLNRIFQSMPHKPTPRVVRRKR</sequence>
<dbReference type="RefSeq" id="XP_022660735.1">
    <property type="nucleotide sequence ID" value="XM_022805000.1"/>
</dbReference>
<evidence type="ECO:0000313" key="3">
    <source>
        <dbReference type="Proteomes" id="UP000594260"/>
    </source>
</evidence>
<keyword evidence="3" id="KW-1185">Reference proteome</keyword>
<dbReference type="EnsemblMetazoa" id="XM_022805000">
    <property type="protein sequence ID" value="XP_022660735"/>
    <property type="gene ID" value="LOC111250171"/>
</dbReference>
<feature type="compositionally biased region" description="Basic and acidic residues" evidence="1">
    <location>
        <begin position="624"/>
        <end position="641"/>
    </location>
</feature>
<feature type="compositionally biased region" description="Polar residues" evidence="1">
    <location>
        <begin position="697"/>
        <end position="712"/>
    </location>
</feature>
<dbReference type="AlphaFoldDB" id="A0A7M7K5N2"/>
<name>A0A7M7K5N2_VARDE</name>
<dbReference type="OrthoDB" id="10634042at2759"/>
<feature type="region of interest" description="Disordered" evidence="1">
    <location>
        <begin position="724"/>
        <end position="743"/>
    </location>
</feature>
<feature type="region of interest" description="Disordered" evidence="1">
    <location>
        <begin position="570"/>
        <end position="715"/>
    </location>
</feature>
<feature type="region of interest" description="Disordered" evidence="1">
    <location>
        <begin position="374"/>
        <end position="393"/>
    </location>
</feature>
<feature type="compositionally biased region" description="Polar residues" evidence="1">
    <location>
        <begin position="570"/>
        <end position="580"/>
    </location>
</feature>
<organism evidence="2 3">
    <name type="scientific">Varroa destructor</name>
    <name type="common">Honeybee mite</name>
    <dbReference type="NCBI Taxonomy" id="109461"/>
    <lineage>
        <taxon>Eukaryota</taxon>
        <taxon>Metazoa</taxon>
        <taxon>Ecdysozoa</taxon>
        <taxon>Arthropoda</taxon>
        <taxon>Chelicerata</taxon>
        <taxon>Arachnida</taxon>
        <taxon>Acari</taxon>
        <taxon>Parasitiformes</taxon>
        <taxon>Mesostigmata</taxon>
        <taxon>Gamasina</taxon>
        <taxon>Dermanyssoidea</taxon>
        <taxon>Varroidae</taxon>
        <taxon>Varroa</taxon>
    </lineage>
</organism>
<dbReference type="InParanoid" id="A0A7M7K5N2"/>
<dbReference type="Proteomes" id="UP000594260">
    <property type="component" value="Unplaced"/>
</dbReference>
<accession>A0A7M7K5N2</accession>
<reference evidence="2" key="1">
    <citation type="submission" date="2021-01" db="UniProtKB">
        <authorList>
            <consortium name="EnsemblMetazoa"/>
        </authorList>
    </citation>
    <scope>IDENTIFICATION</scope>
</reference>
<feature type="compositionally biased region" description="Basic residues" evidence="1">
    <location>
        <begin position="642"/>
        <end position="673"/>
    </location>
</feature>